<name>A0A9D1MCG3_9FIRM</name>
<dbReference type="InterPro" id="IPR049238">
    <property type="entry name" value="DUF6873"/>
</dbReference>
<gene>
    <name evidence="2" type="ORF">IAA61_07445</name>
</gene>
<dbReference type="Pfam" id="PF21778">
    <property type="entry name" value="DUF6873"/>
    <property type="match status" value="1"/>
</dbReference>
<dbReference type="AlphaFoldDB" id="A0A9D1MCG3"/>
<dbReference type="Proteomes" id="UP000824109">
    <property type="component" value="Unassembled WGS sequence"/>
</dbReference>
<evidence type="ECO:0000313" key="3">
    <source>
        <dbReference type="Proteomes" id="UP000824109"/>
    </source>
</evidence>
<accession>A0A9D1MCG3</accession>
<dbReference type="EMBL" id="DVNB01000079">
    <property type="protein sequence ID" value="HIU57630.1"/>
    <property type="molecule type" value="Genomic_DNA"/>
</dbReference>
<organism evidence="2 3">
    <name type="scientific">Candidatus Ornithomonoglobus merdipullorum</name>
    <dbReference type="NCBI Taxonomy" id="2840895"/>
    <lineage>
        <taxon>Bacteria</taxon>
        <taxon>Bacillati</taxon>
        <taxon>Bacillota</taxon>
        <taxon>Clostridia</taxon>
        <taxon>Candidatus Ornithomonoglobus</taxon>
    </lineage>
</organism>
<sequence length="231" mass="25209">MKKQVVIDYRTDKQAVSALTELGYETIPTLPVPALYDEVKGHADMQLHIVNGKAVCAPEVYEYYKEKLDIEVTCGSLPIGEKYPCDIAYNTCTVGRFAVCKMANTAPEILSEHIDAGHEIIDAKQGYAKCSICVVNETSAITADEGMYNLLKKRGLNVLKIDPCDIELYGMNGFIGGASGLLEDDLLAFNGDIRTHRNRDSITGFCKNAGVKIVCLNTGKLADIGTIIRIP</sequence>
<reference evidence="2" key="1">
    <citation type="submission" date="2020-10" db="EMBL/GenBank/DDBJ databases">
        <authorList>
            <person name="Gilroy R."/>
        </authorList>
    </citation>
    <scope>NUCLEOTIDE SEQUENCE</scope>
    <source>
        <strain evidence="2">USAMLcec3-3695</strain>
    </source>
</reference>
<comment type="caution">
    <text evidence="2">The sequence shown here is derived from an EMBL/GenBank/DDBJ whole genome shotgun (WGS) entry which is preliminary data.</text>
</comment>
<protein>
    <recommendedName>
        <fullName evidence="1">DUF6873 domain-containing protein</fullName>
    </recommendedName>
</protein>
<feature type="domain" description="DUF6873" evidence="1">
    <location>
        <begin position="6"/>
        <end position="228"/>
    </location>
</feature>
<reference evidence="2" key="2">
    <citation type="journal article" date="2021" name="PeerJ">
        <title>Extensive microbial diversity within the chicken gut microbiome revealed by metagenomics and culture.</title>
        <authorList>
            <person name="Gilroy R."/>
            <person name="Ravi A."/>
            <person name="Getino M."/>
            <person name="Pursley I."/>
            <person name="Horton D.L."/>
            <person name="Alikhan N.F."/>
            <person name="Baker D."/>
            <person name="Gharbi K."/>
            <person name="Hall N."/>
            <person name="Watson M."/>
            <person name="Adriaenssens E.M."/>
            <person name="Foster-Nyarko E."/>
            <person name="Jarju S."/>
            <person name="Secka A."/>
            <person name="Antonio M."/>
            <person name="Oren A."/>
            <person name="Chaudhuri R.R."/>
            <person name="La Ragione R."/>
            <person name="Hildebrand F."/>
            <person name="Pallen M.J."/>
        </authorList>
    </citation>
    <scope>NUCLEOTIDE SEQUENCE</scope>
    <source>
        <strain evidence="2">USAMLcec3-3695</strain>
    </source>
</reference>
<proteinExistence type="predicted"/>
<evidence type="ECO:0000259" key="1">
    <source>
        <dbReference type="Pfam" id="PF21778"/>
    </source>
</evidence>
<evidence type="ECO:0000313" key="2">
    <source>
        <dbReference type="EMBL" id="HIU57630.1"/>
    </source>
</evidence>